<evidence type="ECO:0000313" key="3">
    <source>
        <dbReference type="EnsemblMetazoa" id="ASIC003537-PA"/>
    </source>
</evidence>
<dbReference type="EnsemblMetazoa" id="ASIC003537-RA">
    <property type="protein sequence ID" value="ASIC003537-PA"/>
    <property type="gene ID" value="ASIC003537"/>
</dbReference>
<keyword evidence="4" id="KW-1185">Reference proteome</keyword>
<dbReference type="Proteomes" id="UP000030765">
    <property type="component" value="Unassembled WGS sequence"/>
</dbReference>
<feature type="region of interest" description="Disordered" evidence="1">
    <location>
        <begin position="32"/>
        <end position="51"/>
    </location>
</feature>
<accession>A0A084VEI1</accession>
<sequence>MNSMPFAVPLALTYIPDLAPWYLKFGPYATEKPDGESFRSRPETEQNTDGK</sequence>
<gene>
    <name evidence="2" type="ORF">ZHAS_00003537</name>
</gene>
<evidence type="ECO:0000256" key="1">
    <source>
        <dbReference type="SAM" id="MobiDB-lite"/>
    </source>
</evidence>
<protein>
    <submittedName>
        <fullName evidence="2 3">AcrB/AcrD/AcrF family protein</fullName>
    </submittedName>
</protein>
<name>A0A084VEI1_ANOSI</name>
<dbReference type="EMBL" id="KE524778">
    <property type="protein sequence ID" value="KFB36375.1"/>
    <property type="molecule type" value="Genomic_DNA"/>
</dbReference>
<reference evidence="2 4" key="1">
    <citation type="journal article" date="2014" name="BMC Genomics">
        <title>Genome sequence of Anopheles sinensis provides insight into genetics basis of mosquito competence for malaria parasites.</title>
        <authorList>
            <person name="Zhou D."/>
            <person name="Zhang D."/>
            <person name="Ding G."/>
            <person name="Shi L."/>
            <person name="Hou Q."/>
            <person name="Ye Y."/>
            <person name="Xu Y."/>
            <person name="Zhou H."/>
            <person name="Xiong C."/>
            <person name="Li S."/>
            <person name="Yu J."/>
            <person name="Hong S."/>
            <person name="Yu X."/>
            <person name="Zou P."/>
            <person name="Chen C."/>
            <person name="Chang X."/>
            <person name="Wang W."/>
            <person name="Lv Y."/>
            <person name="Sun Y."/>
            <person name="Ma L."/>
            <person name="Shen B."/>
            <person name="Zhu C."/>
        </authorList>
    </citation>
    <scope>NUCLEOTIDE SEQUENCE [LARGE SCALE GENOMIC DNA]</scope>
</reference>
<organism evidence="2">
    <name type="scientific">Anopheles sinensis</name>
    <name type="common">Mosquito</name>
    <dbReference type="NCBI Taxonomy" id="74873"/>
    <lineage>
        <taxon>Eukaryota</taxon>
        <taxon>Metazoa</taxon>
        <taxon>Ecdysozoa</taxon>
        <taxon>Arthropoda</taxon>
        <taxon>Hexapoda</taxon>
        <taxon>Insecta</taxon>
        <taxon>Pterygota</taxon>
        <taxon>Neoptera</taxon>
        <taxon>Endopterygota</taxon>
        <taxon>Diptera</taxon>
        <taxon>Nematocera</taxon>
        <taxon>Culicoidea</taxon>
        <taxon>Culicidae</taxon>
        <taxon>Anophelinae</taxon>
        <taxon>Anopheles</taxon>
    </lineage>
</organism>
<dbReference type="VEuPathDB" id="VectorBase:ASIC003537"/>
<evidence type="ECO:0000313" key="2">
    <source>
        <dbReference type="EMBL" id="KFB36375.1"/>
    </source>
</evidence>
<dbReference type="AlphaFoldDB" id="A0A084VEI1"/>
<dbReference type="EMBL" id="ATLV01012278">
    <property type="status" value="NOT_ANNOTATED_CDS"/>
    <property type="molecule type" value="Genomic_DNA"/>
</dbReference>
<evidence type="ECO:0000313" key="4">
    <source>
        <dbReference type="Proteomes" id="UP000030765"/>
    </source>
</evidence>
<reference evidence="3" key="2">
    <citation type="submission" date="2020-05" db="UniProtKB">
        <authorList>
            <consortium name="EnsemblMetazoa"/>
        </authorList>
    </citation>
    <scope>IDENTIFICATION</scope>
</reference>
<proteinExistence type="predicted"/>